<organism evidence="1 2">
    <name type="scientific">Magallana gigas</name>
    <name type="common">Pacific oyster</name>
    <name type="synonym">Crassostrea gigas</name>
    <dbReference type="NCBI Taxonomy" id="29159"/>
    <lineage>
        <taxon>Eukaryota</taxon>
        <taxon>Metazoa</taxon>
        <taxon>Spiralia</taxon>
        <taxon>Lophotrochozoa</taxon>
        <taxon>Mollusca</taxon>
        <taxon>Bivalvia</taxon>
        <taxon>Autobranchia</taxon>
        <taxon>Pteriomorphia</taxon>
        <taxon>Ostreida</taxon>
        <taxon>Ostreoidea</taxon>
        <taxon>Ostreidae</taxon>
        <taxon>Magallana</taxon>
    </lineage>
</organism>
<dbReference type="EnsemblMetazoa" id="G23190.381">
    <property type="protein sequence ID" value="G23190.381:cds"/>
    <property type="gene ID" value="G23190"/>
</dbReference>
<reference evidence="1" key="1">
    <citation type="submission" date="2022-08" db="UniProtKB">
        <authorList>
            <consortium name="EnsemblMetazoa"/>
        </authorList>
    </citation>
    <scope>IDENTIFICATION</scope>
    <source>
        <strain evidence="1">05x7-T-G4-1.051#20</strain>
    </source>
</reference>
<evidence type="ECO:0000313" key="1">
    <source>
        <dbReference type="EnsemblMetazoa" id="G23190.381:cds"/>
    </source>
</evidence>
<dbReference type="AlphaFoldDB" id="A0A8W8KBC8"/>
<evidence type="ECO:0000313" key="2">
    <source>
        <dbReference type="Proteomes" id="UP000005408"/>
    </source>
</evidence>
<keyword evidence="2" id="KW-1185">Reference proteome</keyword>
<name>A0A8W8KBC8_MAGGI</name>
<protein>
    <submittedName>
        <fullName evidence="1">Uncharacterized protein</fullName>
    </submittedName>
</protein>
<sequence>GWRYPRAYYTPVAYPVRGYVPRRKFFVDALRGVDTRSHYAYGSSALTLPMFSRLYYPTLYNDYVPPYADKTARARVSVRVLASPLPYKKKFARKAALVGSKVDVVLPKHKRPKSKYAAAVIREISLRKHLHGDEVAPEPEIPTSHLHASPRPVGNILYRYY</sequence>
<proteinExistence type="predicted"/>
<dbReference type="Proteomes" id="UP000005408">
    <property type="component" value="Unassembled WGS sequence"/>
</dbReference>
<accession>A0A8W8KBC8</accession>